<evidence type="ECO:0000256" key="8">
    <source>
        <dbReference type="RuleBase" id="RU363111"/>
    </source>
</evidence>
<evidence type="ECO:0000256" key="2">
    <source>
        <dbReference type="ARBA" id="ARBA00022448"/>
    </source>
</evidence>
<keyword evidence="6 8" id="KW-0472">Membrane</keyword>
<evidence type="ECO:0000313" key="9">
    <source>
        <dbReference type="EMBL" id="CAD8723625.1"/>
    </source>
</evidence>
<keyword evidence="2 8" id="KW-0813">Transport</keyword>
<comment type="similarity">
    <text evidence="7 8">Belongs to the SFT2 family.</text>
</comment>
<dbReference type="GO" id="GO:0012505">
    <property type="term" value="C:endomembrane system"/>
    <property type="evidence" value="ECO:0007669"/>
    <property type="project" value="UniProtKB-ARBA"/>
</dbReference>
<dbReference type="GO" id="GO:0016192">
    <property type="term" value="P:vesicle-mediated transport"/>
    <property type="evidence" value="ECO:0007669"/>
    <property type="project" value="InterPro"/>
</dbReference>
<dbReference type="PANTHER" id="PTHR23137:SF36">
    <property type="entry name" value="VESICLE TRANSPORT PROTEIN SFT2C"/>
    <property type="match status" value="1"/>
</dbReference>
<evidence type="ECO:0000256" key="4">
    <source>
        <dbReference type="ARBA" id="ARBA00022927"/>
    </source>
</evidence>
<accession>A0A7S0T527</accession>
<evidence type="ECO:0000256" key="1">
    <source>
        <dbReference type="ARBA" id="ARBA00004141"/>
    </source>
</evidence>
<dbReference type="GO" id="GO:0005737">
    <property type="term" value="C:cytoplasm"/>
    <property type="evidence" value="ECO:0007669"/>
    <property type="project" value="UniProtKB-ARBA"/>
</dbReference>
<feature type="transmembrane region" description="Helical" evidence="8">
    <location>
        <begin position="211"/>
        <end position="230"/>
    </location>
</feature>
<evidence type="ECO:0000256" key="5">
    <source>
        <dbReference type="ARBA" id="ARBA00022989"/>
    </source>
</evidence>
<sequence>MSEAGSGSTSNTFLSDWKSFSQQAAQDMPLPKLGHSFFSAEKGSMEDLTNFGKSLQGSLTSGFTAVTAGVDLQGVTSSLTSAASSTSTDIFNFGRGLQRDANDAAVNMATGANQVGSFVSTGATSAASQIAAGTREFQTTLANLSRERVMYFFALSLAGTLMLFLAVFVGIPTIALAPAKFAICFSVGSACTMSAVGALRGPMAQINHMIAQERLMFSASYVASLLATLYCSVVMHSYILTIISSVLQLVALVYYQVSYFPMGAQGLKVVGQMGYHIAKPFVFGAGRAMGLIKPKTFLPL</sequence>
<dbReference type="Pfam" id="PF04178">
    <property type="entry name" value="Got1"/>
    <property type="match status" value="1"/>
</dbReference>
<dbReference type="GO" id="GO:0016020">
    <property type="term" value="C:membrane"/>
    <property type="evidence" value="ECO:0007669"/>
    <property type="project" value="UniProtKB-SubCell"/>
</dbReference>
<proteinExistence type="inferred from homology"/>
<dbReference type="GO" id="GO:0015031">
    <property type="term" value="P:protein transport"/>
    <property type="evidence" value="ECO:0007669"/>
    <property type="project" value="UniProtKB-KW"/>
</dbReference>
<feature type="transmembrane region" description="Helical" evidence="8">
    <location>
        <begin position="236"/>
        <end position="255"/>
    </location>
</feature>
<name>A0A7S0T527_9CHLO</name>
<feature type="transmembrane region" description="Helical" evidence="8">
    <location>
        <begin position="149"/>
        <end position="171"/>
    </location>
</feature>
<evidence type="ECO:0000256" key="6">
    <source>
        <dbReference type="ARBA" id="ARBA00023136"/>
    </source>
</evidence>
<gene>
    <name evidence="9" type="ORF">MANT1106_LOCUS22841</name>
</gene>
<keyword evidence="4 8" id="KW-0653">Protein transport</keyword>
<keyword evidence="3 8" id="KW-0812">Transmembrane</keyword>
<dbReference type="EMBL" id="HBFC01038460">
    <property type="protein sequence ID" value="CAD8723625.1"/>
    <property type="molecule type" value="Transcribed_RNA"/>
</dbReference>
<reference evidence="9" key="1">
    <citation type="submission" date="2021-01" db="EMBL/GenBank/DDBJ databases">
        <authorList>
            <person name="Corre E."/>
            <person name="Pelletier E."/>
            <person name="Niang G."/>
            <person name="Scheremetjew M."/>
            <person name="Finn R."/>
            <person name="Kale V."/>
            <person name="Holt S."/>
            <person name="Cochrane G."/>
            <person name="Meng A."/>
            <person name="Brown T."/>
            <person name="Cohen L."/>
        </authorList>
    </citation>
    <scope>NUCLEOTIDE SEQUENCE</scope>
    <source>
        <strain evidence="9">SL-175</strain>
    </source>
</reference>
<dbReference type="AlphaFoldDB" id="A0A7S0T527"/>
<comment type="subcellular location">
    <subcellularLocation>
        <location evidence="1 8">Membrane</location>
        <topology evidence="1 8">Multi-pass membrane protein</topology>
    </subcellularLocation>
</comment>
<feature type="transmembrane region" description="Helical" evidence="8">
    <location>
        <begin position="177"/>
        <end position="199"/>
    </location>
</feature>
<dbReference type="PANTHER" id="PTHR23137">
    <property type="entry name" value="VESICLE TRANSPORT PROTEIN-RELATED"/>
    <property type="match status" value="1"/>
</dbReference>
<protein>
    <recommendedName>
        <fullName evidence="8">Vesicle transport protein</fullName>
    </recommendedName>
</protein>
<evidence type="ECO:0000256" key="7">
    <source>
        <dbReference type="ARBA" id="ARBA00025800"/>
    </source>
</evidence>
<keyword evidence="5 8" id="KW-1133">Transmembrane helix</keyword>
<evidence type="ECO:0000256" key="3">
    <source>
        <dbReference type="ARBA" id="ARBA00022692"/>
    </source>
</evidence>
<dbReference type="InterPro" id="IPR007305">
    <property type="entry name" value="Vesicle_transpt_Got1/SFT2"/>
</dbReference>
<comment type="function">
    <text evidence="8">May be involved in fusion of retrograde transport vesicles derived from an endocytic compartment with the Golgi complex.</text>
</comment>
<organism evidence="9">
    <name type="scientific">Mantoniella antarctica</name>
    <dbReference type="NCBI Taxonomy" id="81844"/>
    <lineage>
        <taxon>Eukaryota</taxon>
        <taxon>Viridiplantae</taxon>
        <taxon>Chlorophyta</taxon>
        <taxon>Mamiellophyceae</taxon>
        <taxon>Mamiellales</taxon>
        <taxon>Mamiellaceae</taxon>
        <taxon>Mantoniella</taxon>
    </lineage>
</organism>
<dbReference type="InterPro" id="IPR011691">
    <property type="entry name" value="Vesicle_transpt_SFT2"/>
</dbReference>